<keyword evidence="16" id="KW-1185">Reference proteome</keyword>
<comment type="subcellular location">
    <subcellularLocation>
        <location evidence="1">Membrane</location>
        <topology evidence="1">Multi-pass membrane protein</topology>
    </subcellularLocation>
</comment>
<dbReference type="SMART" id="SM00918">
    <property type="entry name" value="Lig_chan-Glu_bd"/>
    <property type="match status" value="1"/>
</dbReference>
<keyword evidence="7 12" id="KW-0472">Membrane</keyword>
<name>A0AAN9AF42_HALRR</name>
<dbReference type="Gene3D" id="3.40.190.10">
    <property type="entry name" value="Periplasmic binding protein-like II"/>
    <property type="match status" value="1"/>
</dbReference>
<keyword evidence="4 12" id="KW-0812">Transmembrane</keyword>
<evidence type="ECO:0000256" key="11">
    <source>
        <dbReference type="ARBA" id="ARBA00023303"/>
    </source>
</evidence>
<feature type="domain" description="Ionotropic glutamate receptor C-terminal" evidence="13">
    <location>
        <begin position="148"/>
        <end position="306"/>
    </location>
</feature>
<dbReference type="Proteomes" id="UP001381693">
    <property type="component" value="Unassembled WGS sequence"/>
</dbReference>
<keyword evidence="8 15" id="KW-0675">Receptor</keyword>
<evidence type="ECO:0000313" key="16">
    <source>
        <dbReference type="Proteomes" id="UP001381693"/>
    </source>
</evidence>
<dbReference type="InterPro" id="IPR028082">
    <property type="entry name" value="Peripla_BP_I"/>
</dbReference>
<comment type="caution">
    <text evidence="15">The sequence shown here is derived from an EMBL/GenBank/DDBJ whole genome shotgun (WGS) entry which is preliminary data.</text>
</comment>
<evidence type="ECO:0000256" key="4">
    <source>
        <dbReference type="ARBA" id="ARBA00022692"/>
    </source>
</evidence>
<accession>A0AAN9AF42</accession>
<proteinExistence type="inferred from homology"/>
<keyword evidence="11" id="KW-0407">Ion channel</keyword>
<dbReference type="FunFam" id="3.40.190.10:FF:000177">
    <property type="entry name" value="Glutamate [NMDA] receptor subunit 1"/>
    <property type="match status" value="1"/>
</dbReference>
<dbReference type="AlphaFoldDB" id="A0AAN9AF42"/>
<protein>
    <submittedName>
        <fullName evidence="15">Glutamate receptor ionotropic, NMDA 1</fullName>
    </submittedName>
</protein>
<dbReference type="SMART" id="SM00079">
    <property type="entry name" value="PBPe"/>
    <property type="match status" value="1"/>
</dbReference>
<dbReference type="InterPro" id="IPR001320">
    <property type="entry name" value="Iontro_rcpt_C"/>
</dbReference>
<dbReference type="Pfam" id="PF10613">
    <property type="entry name" value="Lig_chan-Glu_bd"/>
    <property type="match status" value="1"/>
</dbReference>
<keyword evidence="10" id="KW-1071">Ligand-gated ion channel</keyword>
<dbReference type="InterPro" id="IPR019594">
    <property type="entry name" value="Glu/Gly-bd"/>
</dbReference>
<organism evidence="15 16">
    <name type="scientific">Halocaridina rubra</name>
    <name type="common">Hawaiian red shrimp</name>
    <dbReference type="NCBI Taxonomy" id="373956"/>
    <lineage>
        <taxon>Eukaryota</taxon>
        <taxon>Metazoa</taxon>
        <taxon>Ecdysozoa</taxon>
        <taxon>Arthropoda</taxon>
        <taxon>Crustacea</taxon>
        <taxon>Multicrustacea</taxon>
        <taxon>Malacostraca</taxon>
        <taxon>Eumalacostraca</taxon>
        <taxon>Eucarida</taxon>
        <taxon>Decapoda</taxon>
        <taxon>Pleocyemata</taxon>
        <taxon>Caridea</taxon>
        <taxon>Atyoidea</taxon>
        <taxon>Atyidae</taxon>
        <taxon>Halocaridina</taxon>
    </lineage>
</organism>
<keyword evidence="3" id="KW-0813">Transport</keyword>
<evidence type="ECO:0000256" key="10">
    <source>
        <dbReference type="ARBA" id="ARBA00023286"/>
    </source>
</evidence>
<evidence type="ECO:0000256" key="7">
    <source>
        <dbReference type="ARBA" id="ARBA00023136"/>
    </source>
</evidence>
<evidence type="ECO:0000256" key="1">
    <source>
        <dbReference type="ARBA" id="ARBA00004141"/>
    </source>
</evidence>
<feature type="transmembrane region" description="Helical" evidence="12">
    <location>
        <begin position="280"/>
        <end position="298"/>
    </location>
</feature>
<feature type="domain" description="Ionotropic glutamate receptor L-glutamate and glycine-binding" evidence="14">
    <location>
        <begin position="158"/>
        <end position="223"/>
    </location>
</feature>
<reference evidence="15 16" key="1">
    <citation type="submission" date="2023-11" db="EMBL/GenBank/DDBJ databases">
        <title>Halocaridina rubra genome assembly.</title>
        <authorList>
            <person name="Smith C."/>
        </authorList>
    </citation>
    <scope>NUCLEOTIDE SEQUENCE [LARGE SCALE GENOMIC DNA]</scope>
    <source>
        <strain evidence="15">EP-1</strain>
        <tissue evidence="15">Whole</tissue>
    </source>
</reference>
<dbReference type="GO" id="GO:0015276">
    <property type="term" value="F:ligand-gated monoatomic ion channel activity"/>
    <property type="evidence" value="ECO:0007669"/>
    <property type="project" value="InterPro"/>
</dbReference>
<dbReference type="EMBL" id="JAXCGZ010002021">
    <property type="protein sequence ID" value="KAK7084640.1"/>
    <property type="molecule type" value="Genomic_DNA"/>
</dbReference>
<evidence type="ECO:0000256" key="2">
    <source>
        <dbReference type="ARBA" id="ARBA00008685"/>
    </source>
</evidence>
<dbReference type="Gene3D" id="3.40.50.2300">
    <property type="match status" value="1"/>
</dbReference>
<evidence type="ECO:0000313" key="15">
    <source>
        <dbReference type="EMBL" id="KAK7084640.1"/>
    </source>
</evidence>
<evidence type="ECO:0000256" key="6">
    <source>
        <dbReference type="ARBA" id="ARBA00023065"/>
    </source>
</evidence>
<dbReference type="Gene3D" id="1.10.287.70">
    <property type="match status" value="1"/>
</dbReference>
<keyword evidence="5 12" id="KW-1133">Transmembrane helix</keyword>
<evidence type="ECO:0000256" key="12">
    <source>
        <dbReference type="SAM" id="Phobius"/>
    </source>
</evidence>
<dbReference type="PANTHER" id="PTHR18966">
    <property type="entry name" value="IONOTROPIC GLUTAMATE RECEPTOR"/>
    <property type="match status" value="1"/>
</dbReference>
<gene>
    <name evidence="15" type="primary">GRIN1_1</name>
    <name evidence="15" type="ORF">SK128_005428</name>
</gene>
<dbReference type="InterPro" id="IPR015683">
    <property type="entry name" value="Ionotropic_Glu_rcpt"/>
</dbReference>
<evidence type="ECO:0000256" key="8">
    <source>
        <dbReference type="ARBA" id="ARBA00023170"/>
    </source>
</evidence>
<keyword evidence="6" id="KW-0406">Ion transport</keyword>
<dbReference type="SUPFAM" id="SSF53822">
    <property type="entry name" value="Periplasmic binding protein-like I"/>
    <property type="match status" value="1"/>
</dbReference>
<dbReference type="SUPFAM" id="SSF53850">
    <property type="entry name" value="Periplasmic binding protein-like II"/>
    <property type="match status" value="1"/>
</dbReference>
<keyword evidence="9" id="KW-0325">Glycoprotein</keyword>
<sequence>MAAMGLRHLYEENKIVHEPPSTCDSIESWEETGKKLFESIKMQVIYDGETGKVAFDAQGDRIFAEYTLMNVKENKKAQFGSNDLQTVGEYSYDMDTDEMQLFINLSEITWPGKRKEVPQGYILPTHFRVMTLHERPFVYAEPIASPEDCGPTNEALCPLFNTSTNETQLMCCWGYCIDLLFTLAKKNNFTFSLELSPSVHYGALKQNSQGKKEWTGIIGQLVNEENGIDMVAAPLTINPERSDAIAFSKPFKYQGITILVKRVPHEPALVSILQPFRDTLWLMLLATVHVIALVVWILDRLSPVYK</sequence>
<dbReference type="GO" id="GO:0016020">
    <property type="term" value="C:membrane"/>
    <property type="evidence" value="ECO:0007669"/>
    <property type="project" value="UniProtKB-SubCell"/>
</dbReference>
<evidence type="ECO:0000259" key="14">
    <source>
        <dbReference type="SMART" id="SM00918"/>
    </source>
</evidence>
<comment type="similarity">
    <text evidence="2">Belongs to the glutamate-gated ion channel (TC 1.A.10.1) family.</text>
</comment>
<evidence type="ECO:0000259" key="13">
    <source>
        <dbReference type="SMART" id="SM00079"/>
    </source>
</evidence>
<evidence type="ECO:0000256" key="9">
    <source>
        <dbReference type="ARBA" id="ARBA00023180"/>
    </source>
</evidence>
<evidence type="ECO:0000256" key="5">
    <source>
        <dbReference type="ARBA" id="ARBA00022989"/>
    </source>
</evidence>
<evidence type="ECO:0000256" key="3">
    <source>
        <dbReference type="ARBA" id="ARBA00022448"/>
    </source>
</evidence>